<sequence>MSTPINLRSSSKRNKPSSNSPTTTTNTKQPSSSSRSPPEQFSGSQKIRPQRLFTEEDETHLLQIFYHITKSSPPSSAINSPNLDRIEKSLGLRFSHTQIIDKLRRLRLKYHKQARTKSLIKTHHDREVYKIARKIWGRKGSNSRGGKTEEEKEKEEEQRIGDVGLEEFPVLKHEAFGVLQGNVVWKKGLMGLEEKILKGLNEKWMLLKMEEAEVMATRAELEKEVVELVVKAFLPSKSK</sequence>
<dbReference type="InterPro" id="IPR053932">
    <property type="entry name" value="GeBP-like_DBD"/>
</dbReference>
<dbReference type="PANTHER" id="PTHR31662">
    <property type="entry name" value="BNAANNG10740D PROTEIN-RELATED"/>
    <property type="match status" value="1"/>
</dbReference>
<evidence type="ECO:0000256" key="1">
    <source>
        <dbReference type="ARBA" id="ARBA00010820"/>
    </source>
</evidence>
<comment type="similarity">
    <text evidence="1">Belongs to the GeBP family.</text>
</comment>
<feature type="region of interest" description="Disordered" evidence="2">
    <location>
        <begin position="1"/>
        <end position="50"/>
    </location>
</feature>
<dbReference type="GeneID" id="107410682"/>
<dbReference type="AlphaFoldDB" id="A0A6P3Z773"/>
<dbReference type="PANTHER" id="PTHR31662:SF39">
    <property type="match status" value="1"/>
</dbReference>
<proteinExistence type="inferred from homology"/>
<keyword evidence="4" id="KW-1185">Reference proteome</keyword>
<evidence type="ECO:0000313" key="5">
    <source>
        <dbReference type="RefSeq" id="XP_015873627.2"/>
    </source>
</evidence>
<dbReference type="GO" id="GO:0005634">
    <property type="term" value="C:nucleus"/>
    <property type="evidence" value="ECO:0007669"/>
    <property type="project" value="TreeGrafter"/>
</dbReference>
<evidence type="ECO:0000256" key="2">
    <source>
        <dbReference type="SAM" id="MobiDB-lite"/>
    </source>
</evidence>
<dbReference type="InterPro" id="IPR007592">
    <property type="entry name" value="GEBP"/>
</dbReference>
<protein>
    <submittedName>
        <fullName evidence="5">Probable transcription factor At1g61730</fullName>
    </submittedName>
</protein>
<evidence type="ECO:0000313" key="4">
    <source>
        <dbReference type="Proteomes" id="UP001652623"/>
    </source>
</evidence>
<dbReference type="RefSeq" id="XP_015873627.2">
    <property type="nucleotide sequence ID" value="XM_016018141.2"/>
</dbReference>
<dbReference type="KEGG" id="zju:107410682"/>
<feature type="compositionally biased region" description="Low complexity" evidence="2">
    <location>
        <begin position="16"/>
        <end position="44"/>
    </location>
</feature>
<gene>
    <name evidence="5" type="primary">LOC107410682</name>
</gene>
<feature type="region of interest" description="Disordered" evidence="2">
    <location>
        <begin position="139"/>
        <end position="158"/>
    </location>
</feature>
<feature type="compositionally biased region" description="Basic and acidic residues" evidence="2">
    <location>
        <begin position="146"/>
        <end position="158"/>
    </location>
</feature>
<dbReference type="Proteomes" id="UP001652623">
    <property type="component" value="Chromosome 10"/>
</dbReference>
<accession>A0A6P3Z773</accession>
<organism evidence="4 5">
    <name type="scientific">Ziziphus jujuba</name>
    <name type="common">Chinese jujube</name>
    <name type="synonym">Ziziphus sativa</name>
    <dbReference type="NCBI Taxonomy" id="326968"/>
    <lineage>
        <taxon>Eukaryota</taxon>
        <taxon>Viridiplantae</taxon>
        <taxon>Streptophyta</taxon>
        <taxon>Embryophyta</taxon>
        <taxon>Tracheophyta</taxon>
        <taxon>Spermatophyta</taxon>
        <taxon>Magnoliopsida</taxon>
        <taxon>eudicotyledons</taxon>
        <taxon>Gunneridae</taxon>
        <taxon>Pentapetalae</taxon>
        <taxon>rosids</taxon>
        <taxon>fabids</taxon>
        <taxon>Rosales</taxon>
        <taxon>Rhamnaceae</taxon>
        <taxon>Paliureae</taxon>
        <taxon>Ziziphus</taxon>
    </lineage>
</organism>
<evidence type="ECO:0000259" key="3">
    <source>
        <dbReference type="Pfam" id="PF04504"/>
    </source>
</evidence>
<feature type="domain" description="Glabrous enhancer-binding protein-like DBD" evidence="3">
    <location>
        <begin position="50"/>
        <end position="137"/>
    </location>
</feature>
<dbReference type="Pfam" id="PF04504">
    <property type="entry name" value="GeBP-like_DBD"/>
    <property type="match status" value="1"/>
</dbReference>
<dbReference type="GO" id="GO:0006355">
    <property type="term" value="P:regulation of DNA-templated transcription"/>
    <property type="evidence" value="ECO:0007669"/>
    <property type="project" value="InterPro"/>
</dbReference>
<reference evidence="5" key="1">
    <citation type="submission" date="2025-08" db="UniProtKB">
        <authorList>
            <consortium name="RefSeq"/>
        </authorList>
    </citation>
    <scope>IDENTIFICATION</scope>
    <source>
        <tissue evidence="5">Seedling</tissue>
    </source>
</reference>
<dbReference type="InParanoid" id="A0A6P3Z773"/>
<name>A0A6P3Z773_ZIZJJ</name>